<evidence type="ECO:0000313" key="2">
    <source>
        <dbReference type="Proteomes" id="UP000265631"/>
    </source>
</evidence>
<dbReference type="InterPro" id="IPR053178">
    <property type="entry name" value="Osmoadaptation_assoc"/>
</dbReference>
<organism evidence="1 2">
    <name type="scientific">Fusarium flagelliforme</name>
    <dbReference type="NCBI Taxonomy" id="2675880"/>
    <lineage>
        <taxon>Eukaryota</taxon>
        <taxon>Fungi</taxon>
        <taxon>Dikarya</taxon>
        <taxon>Ascomycota</taxon>
        <taxon>Pezizomycotina</taxon>
        <taxon>Sordariomycetes</taxon>
        <taxon>Hypocreomycetidae</taxon>
        <taxon>Hypocreales</taxon>
        <taxon>Nectriaceae</taxon>
        <taxon>Fusarium</taxon>
        <taxon>Fusarium incarnatum-equiseti species complex</taxon>
    </lineage>
</organism>
<dbReference type="Proteomes" id="UP000265631">
    <property type="component" value="Unassembled WGS sequence"/>
</dbReference>
<comment type="caution">
    <text evidence="1">The sequence shown here is derived from an EMBL/GenBank/DDBJ whole genome shotgun (WGS) entry which is preliminary data.</text>
</comment>
<name>A0A395N278_9HYPO</name>
<dbReference type="EMBL" id="PXXK01000035">
    <property type="protein sequence ID" value="RFN53913.1"/>
    <property type="molecule type" value="Genomic_DNA"/>
</dbReference>
<accession>A0A395N278</accession>
<evidence type="ECO:0000313" key="1">
    <source>
        <dbReference type="EMBL" id="RFN53913.1"/>
    </source>
</evidence>
<proteinExistence type="predicted"/>
<sequence length="283" mass="31386">MVIANIAKLMTDATGQGWVQHLVGGTSKALVAAGPKVCLTGRGKRFFTEIRIFEVCRAIIFNEPTFLANSEWRLLTTGMHPESQGDDHGLNALLDIITLCSTLRVRVHTLLYTLEPQTCGEPQRNVSDAYDIALEGFRLRQALVDWEASMTRPERLKAAGGDTGFFFLAQAFFAATSIYLSGVFDYEMPHWQEMGIIAPTLSEDEIQGHVTDILTHTREILINSSISPLLTLFPLRVAGARSWETWQQESIMGSLLAIEKSFPVAASFRADLQGVWSRRGLLA</sequence>
<dbReference type="PANTHER" id="PTHR38111">
    <property type="entry name" value="ZN(2)-C6 FUNGAL-TYPE DOMAIN-CONTAINING PROTEIN-RELATED"/>
    <property type="match status" value="1"/>
</dbReference>
<keyword evidence="2" id="KW-1185">Reference proteome</keyword>
<protein>
    <submittedName>
        <fullName evidence="1">Uncharacterized protein</fullName>
    </submittedName>
</protein>
<dbReference type="PANTHER" id="PTHR38111:SF2">
    <property type="entry name" value="FINGER DOMAIN PROTEIN, PUTATIVE (AFU_ORTHOLOGUE AFUA_1G01560)-RELATED"/>
    <property type="match status" value="1"/>
</dbReference>
<gene>
    <name evidence="1" type="ORF">FIE12Z_1827</name>
</gene>
<reference evidence="1 2" key="1">
    <citation type="journal article" date="2018" name="PLoS Pathog.">
        <title>Evolution of structural diversity of trichothecenes, a family of toxins produced by plant pathogenic and entomopathogenic fungi.</title>
        <authorList>
            <person name="Proctor R.H."/>
            <person name="McCormick S.P."/>
            <person name="Kim H.S."/>
            <person name="Cardoza R.E."/>
            <person name="Stanley A.M."/>
            <person name="Lindo L."/>
            <person name="Kelly A."/>
            <person name="Brown D.W."/>
            <person name="Lee T."/>
            <person name="Vaughan M.M."/>
            <person name="Alexander N.J."/>
            <person name="Busman M."/>
            <person name="Gutierrez S."/>
        </authorList>
    </citation>
    <scope>NUCLEOTIDE SEQUENCE [LARGE SCALE GENOMIC DNA]</scope>
    <source>
        <strain evidence="1 2">NRRL 13405</strain>
    </source>
</reference>
<dbReference type="AlphaFoldDB" id="A0A395N278"/>